<evidence type="ECO:0000256" key="1">
    <source>
        <dbReference type="SAM" id="MobiDB-lite"/>
    </source>
</evidence>
<sequence>MDMKFFEKRGKLLKIGSWVTHQEKDKESARIVGREESHNSKISNPSSGLENPIVCYTIGHAHVPRHFPNGQHSYYDSAPIAAVGSNGFI</sequence>
<organism evidence="2 3">
    <name type="scientific">Nephila pilipes</name>
    <name type="common">Giant wood spider</name>
    <name type="synonym">Nephila maculata</name>
    <dbReference type="NCBI Taxonomy" id="299642"/>
    <lineage>
        <taxon>Eukaryota</taxon>
        <taxon>Metazoa</taxon>
        <taxon>Ecdysozoa</taxon>
        <taxon>Arthropoda</taxon>
        <taxon>Chelicerata</taxon>
        <taxon>Arachnida</taxon>
        <taxon>Araneae</taxon>
        <taxon>Araneomorphae</taxon>
        <taxon>Entelegynae</taxon>
        <taxon>Araneoidea</taxon>
        <taxon>Nephilidae</taxon>
        <taxon>Nephila</taxon>
    </lineage>
</organism>
<gene>
    <name evidence="2" type="ORF">NPIL_577151</name>
</gene>
<dbReference type="EMBL" id="BMAW01013454">
    <property type="protein sequence ID" value="GFT34099.1"/>
    <property type="molecule type" value="Genomic_DNA"/>
</dbReference>
<comment type="caution">
    <text evidence="2">The sequence shown here is derived from an EMBL/GenBank/DDBJ whole genome shotgun (WGS) entry which is preliminary data.</text>
</comment>
<protein>
    <submittedName>
        <fullName evidence="2">Uncharacterized protein</fullName>
    </submittedName>
</protein>
<evidence type="ECO:0000313" key="3">
    <source>
        <dbReference type="Proteomes" id="UP000887013"/>
    </source>
</evidence>
<keyword evidence="3" id="KW-1185">Reference proteome</keyword>
<reference evidence="2" key="1">
    <citation type="submission" date="2020-08" db="EMBL/GenBank/DDBJ databases">
        <title>Multicomponent nature underlies the extraordinary mechanical properties of spider dragline silk.</title>
        <authorList>
            <person name="Kono N."/>
            <person name="Nakamura H."/>
            <person name="Mori M."/>
            <person name="Yoshida Y."/>
            <person name="Ohtoshi R."/>
            <person name="Malay A.D."/>
            <person name="Moran D.A.P."/>
            <person name="Tomita M."/>
            <person name="Numata K."/>
            <person name="Arakawa K."/>
        </authorList>
    </citation>
    <scope>NUCLEOTIDE SEQUENCE</scope>
</reference>
<proteinExistence type="predicted"/>
<dbReference type="Proteomes" id="UP000887013">
    <property type="component" value="Unassembled WGS sequence"/>
</dbReference>
<accession>A0A8X6NVA8</accession>
<name>A0A8X6NVA8_NEPPI</name>
<evidence type="ECO:0000313" key="2">
    <source>
        <dbReference type="EMBL" id="GFT34099.1"/>
    </source>
</evidence>
<dbReference type="AlphaFoldDB" id="A0A8X6NVA8"/>
<feature type="compositionally biased region" description="Basic and acidic residues" evidence="1">
    <location>
        <begin position="21"/>
        <end position="39"/>
    </location>
</feature>
<feature type="region of interest" description="Disordered" evidence="1">
    <location>
        <begin position="21"/>
        <end position="47"/>
    </location>
</feature>